<feature type="transmembrane region" description="Helical" evidence="8">
    <location>
        <begin position="209"/>
        <end position="234"/>
    </location>
</feature>
<feature type="transmembrane region" description="Helical" evidence="8">
    <location>
        <begin position="241"/>
        <end position="263"/>
    </location>
</feature>
<evidence type="ECO:0000256" key="3">
    <source>
        <dbReference type="ARBA" id="ARBA00022475"/>
    </source>
</evidence>
<feature type="transmembrane region" description="Helical" evidence="8">
    <location>
        <begin position="102"/>
        <end position="125"/>
    </location>
</feature>
<evidence type="ECO:0000256" key="7">
    <source>
        <dbReference type="ARBA" id="ARBA00023136"/>
    </source>
</evidence>
<evidence type="ECO:0000256" key="4">
    <source>
        <dbReference type="ARBA" id="ARBA00022692"/>
    </source>
</evidence>
<dbReference type="OrthoDB" id="9787346at2"/>
<organism evidence="9 10">
    <name type="scientific">Methyloprofundus sedimenti</name>
    <dbReference type="NCBI Taxonomy" id="1420851"/>
    <lineage>
        <taxon>Bacteria</taxon>
        <taxon>Pseudomonadati</taxon>
        <taxon>Pseudomonadota</taxon>
        <taxon>Gammaproteobacteria</taxon>
        <taxon>Methylococcales</taxon>
        <taxon>Methylococcaceae</taxon>
        <taxon>Methyloprofundus</taxon>
    </lineage>
</organism>
<evidence type="ECO:0000256" key="8">
    <source>
        <dbReference type="SAM" id="Phobius"/>
    </source>
</evidence>
<evidence type="ECO:0000313" key="10">
    <source>
        <dbReference type="Proteomes" id="UP000191980"/>
    </source>
</evidence>
<keyword evidence="5" id="KW-0862">Zinc</keyword>
<protein>
    <recommendedName>
        <fullName evidence="11">Protein gufA</fullName>
    </recommendedName>
</protein>
<comment type="subcellular location">
    <subcellularLocation>
        <location evidence="1">Cell membrane</location>
        <topology evidence="1">Multi-pass membrane protein</topology>
    </subcellularLocation>
</comment>
<evidence type="ECO:0008006" key="11">
    <source>
        <dbReference type="Google" id="ProtNLM"/>
    </source>
</evidence>
<keyword evidence="10" id="KW-1185">Reference proteome</keyword>
<dbReference type="AlphaFoldDB" id="A0A1V8M988"/>
<evidence type="ECO:0000256" key="5">
    <source>
        <dbReference type="ARBA" id="ARBA00022833"/>
    </source>
</evidence>
<sequence>MNITSSDNTDTLQAKALAIFNQIVSFLGLKNKQTQFLALSNRNQKQVLAAMAGTILVLVIGTLYLIFGYAVAVGFIASILAGLATGVGGSIALLFKQVPVKVYNAMLGAAGGVMLAATAFSLIVPGMEFGNLLWPGWGIYVVAVGMVMGVLFLDLADRKLPHIHFVGSNEASDLSFRKIWLFIFAITIHNFPEGLSVGVSFGVDNMQNGIALAIAIGLQNIPEGMAVSLPLVALGYNPKKAVIIATLTGLVEPVGALFGLVAVSLFQPILPVAMGFAAGAMLFVISEEIIPETQAKGKARYATFAVIAGFIVMMLLDNMMK</sequence>
<evidence type="ECO:0000313" key="9">
    <source>
        <dbReference type="EMBL" id="OQK18125.1"/>
    </source>
</evidence>
<evidence type="ECO:0000256" key="1">
    <source>
        <dbReference type="ARBA" id="ARBA00004651"/>
    </source>
</evidence>
<dbReference type="STRING" id="1420851.AU255_09875"/>
<keyword evidence="7 8" id="KW-0472">Membrane</keyword>
<keyword evidence="6 8" id="KW-1133">Transmembrane helix</keyword>
<keyword evidence="3" id="KW-1003">Cell membrane</keyword>
<accession>A0A1V8M988</accession>
<feature type="transmembrane region" description="Helical" evidence="8">
    <location>
        <begin position="137"/>
        <end position="156"/>
    </location>
</feature>
<dbReference type="GO" id="GO:0005385">
    <property type="term" value="F:zinc ion transmembrane transporter activity"/>
    <property type="evidence" value="ECO:0007669"/>
    <property type="project" value="TreeGrafter"/>
</dbReference>
<dbReference type="EMBL" id="LPUF01000001">
    <property type="protein sequence ID" value="OQK18125.1"/>
    <property type="molecule type" value="Genomic_DNA"/>
</dbReference>
<dbReference type="Proteomes" id="UP000191980">
    <property type="component" value="Unassembled WGS sequence"/>
</dbReference>
<feature type="transmembrane region" description="Helical" evidence="8">
    <location>
        <begin position="47"/>
        <end position="67"/>
    </location>
</feature>
<dbReference type="Pfam" id="PF02535">
    <property type="entry name" value="Zip"/>
    <property type="match status" value="1"/>
</dbReference>
<evidence type="ECO:0000256" key="2">
    <source>
        <dbReference type="ARBA" id="ARBA00006939"/>
    </source>
</evidence>
<gene>
    <name evidence="9" type="ORF">AU255_09875</name>
</gene>
<feature type="transmembrane region" description="Helical" evidence="8">
    <location>
        <begin position="73"/>
        <end position="95"/>
    </location>
</feature>
<comment type="caution">
    <text evidence="9">The sequence shown here is derived from an EMBL/GenBank/DDBJ whole genome shotgun (WGS) entry which is preliminary data.</text>
</comment>
<dbReference type="PANTHER" id="PTHR11040:SF211">
    <property type="entry name" value="ZINC TRANSPORTER ZIP11"/>
    <property type="match status" value="1"/>
</dbReference>
<dbReference type="GO" id="GO:0005886">
    <property type="term" value="C:plasma membrane"/>
    <property type="evidence" value="ECO:0007669"/>
    <property type="project" value="UniProtKB-SubCell"/>
</dbReference>
<dbReference type="PANTHER" id="PTHR11040">
    <property type="entry name" value="ZINC/IRON TRANSPORTER"/>
    <property type="match status" value="1"/>
</dbReference>
<feature type="transmembrane region" description="Helical" evidence="8">
    <location>
        <begin position="269"/>
        <end position="287"/>
    </location>
</feature>
<feature type="transmembrane region" description="Helical" evidence="8">
    <location>
        <begin position="299"/>
        <end position="316"/>
    </location>
</feature>
<name>A0A1V8M988_9GAMM</name>
<comment type="similarity">
    <text evidence="2">Belongs to the ZIP transporter (TC 2.A.5) family.</text>
</comment>
<dbReference type="InterPro" id="IPR003689">
    <property type="entry name" value="ZIP"/>
</dbReference>
<proteinExistence type="inferred from homology"/>
<evidence type="ECO:0000256" key="6">
    <source>
        <dbReference type="ARBA" id="ARBA00022989"/>
    </source>
</evidence>
<keyword evidence="4 8" id="KW-0812">Transmembrane</keyword>
<reference evidence="9 10" key="1">
    <citation type="submission" date="2015-12" db="EMBL/GenBank/DDBJ databases">
        <authorList>
            <person name="Shamseldin A."/>
            <person name="Moawad H."/>
            <person name="Abd El-Rahim W.M."/>
            <person name="Sadowsky M.J."/>
        </authorList>
    </citation>
    <scope>NUCLEOTIDE SEQUENCE [LARGE SCALE GENOMIC DNA]</scope>
    <source>
        <strain evidence="9 10">WF1</strain>
    </source>
</reference>
<feature type="transmembrane region" description="Helical" evidence="8">
    <location>
        <begin position="179"/>
        <end position="203"/>
    </location>
</feature>